<gene>
    <name evidence="1" type="ORF">SAMN05192583_3711</name>
</gene>
<dbReference type="RefSeq" id="WP_093667195.1">
    <property type="nucleotide sequence ID" value="NZ_FOCF01000017.1"/>
</dbReference>
<dbReference type="OrthoDB" id="7432973at2"/>
<keyword evidence="2" id="KW-1185">Reference proteome</keyword>
<reference evidence="2" key="1">
    <citation type="submission" date="2016-10" db="EMBL/GenBank/DDBJ databases">
        <authorList>
            <person name="Varghese N."/>
            <person name="Submissions S."/>
        </authorList>
    </citation>
    <scope>NUCLEOTIDE SEQUENCE [LARGE SCALE GENOMIC DNA]</scope>
    <source>
        <strain evidence="2">S6-262</strain>
    </source>
</reference>
<proteinExistence type="predicted"/>
<sequence>MSGKAYGAWLTAGFDMWMLGAEAASVMALRTARIAAGGSAGAAEAELMVTEKVRAAIELQGRLMTGALGHTPLSGTQGALKHYRRKVAANSKRLSRAG</sequence>
<dbReference type="STRING" id="1166340.SAMN05192583_3711"/>
<dbReference type="EMBL" id="FOCF01000017">
    <property type="protein sequence ID" value="SEN85283.1"/>
    <property type="molecule type" value="Genomic_DNA"/>
</dbReference>
<accession>A0A1H8JX32</accession>
<evidence type="ECO:0000313" key="1">
    <source>
        <dbReference type="EMBL" id="SEN85283.1"/>
    </source>
</evidence>
<dbReference type="Proteomes" id="UP000199206">
    <property type="component" value="Unassembled WGS sequence"/>
</dbReference>
<evidence type="ECO:0000313" key="2">
    <source>
        <dbReference type="Proteomes" id="UP000199206"/>
    </source>
</evidence>
<dbReference type="AlphaFoldDB" id="A0A1H8JX32"/>
<name>A0A1H8JX32_9SPHN</name>
<protein>
    <submittedName>
        <fullName evidence="1">Uncharacterized protein</fullName>
    </submittedName>
</protein>
<organism evidence="1 2">
    <name type="scientific">Sphingomonas gellani</name>
    <dbReference type="NCBI Taxonomy" id="1166340"/>
    <lineage>
        <taxon>Bacteria</taxon>
        <taxon>Pseudomonadati</taxon>
        <taxon>Pseudomonadota</taxon>
        <taxon>Alphaproteobacteria</taxon>
        <taxon>Sphingomonadales</taxon>
        <taxon>Sphingomonadaceae</taxon>
        <taxon>Sphingomonas</taxon>
    </lineage>
</organism>